<keyword evidence="1" id="KW-0479">Metal-binding</keyword>
<organism evidence="5">
    <name type="scientific">viral metagenome</name>
    <dbReference type="NCBI Taxonomy" id="1070528"/>
    <lineage>
        <taxon>unclassified sequences</taxon>
        <taxon>metagenomes</taxon>
        <taxon>organismal metagenomes</taxon>
    </lineage>
</organism>
<dbReference type="GO" id="GO:0003899">
    <property type="term" value="F:DNA-directed RNA polymerase activity"/>
    <property type="evidence" value="ECO:0007669"/>
    <property type="project" value="InterPro"/>
</dbReference>
<protein>
    <recommendedName>
        <fullName evidence="4">TFIIS-type domain-containing protein</fullName>
    </recommendedName>
</protein>
<feature type="domain" description="TFIIS-type" evidence="4">
    <location>
        <begin position="105"/>
        <end position="152"/>
    </location>
</feature>
<evidence type="ECO:0000256" key="3">
    <source>
        <dbReference type="ARBA" id="ARBA00022833"/>
    </source>
</evidence>
<keyword evidence="3" id="KW-0862">Zinc</keyword>
<dbReference type="GO" id="GO:0008270">
    <property type="term" value="F:zinc ion binding"/>
    <property type="evidence" value="ECO:0007669"/>
    <property type="project" value="UniProtKB-KW"/>
</dbReference>
<dbReference type="GO" id="GO:0006351">
    <property type="term" value="P:DNA-templated transcription"/>
    <property type="evidence" value="ECO:0007669"/>
    <property type="project" value="InterPro"/>
</dbReference>
<evidence type="ECO:0000256" key="1">
    <source>
        <dbReference type="ARBA" id="ARBA00022723"/>
    </source>
</evidence>
<sequence>MAYRDKGKEALGTILKNEQNIRVIEKKIFDISSKDQESEDKIEKVYKLTIFQIIGDIMNGEKLKDILENIRVEKVDWNHPTFKQMQNMLDEQNDFIENPFAVEEGVLECKARDKNGQVCGSKRVFSYQRQVRSADEPMTTFASCCKCGTKWQYSG</sequence>
<dbReference type="EMBL" id="MN739859">
    <property type="protein sequence ID" value="QHT74847.1"/>
    <property type="molecule type" value="Genomic_DNA"/>
</dbReference>
<dbReference type="GO" id="GO:0003676">
    <property type="term" value="F:nucleic acid binding"/>
    <property type="evidence" value="ECO:0007669"/>
    <property type="project" value="InterPro"/>
</dbReference>
<dbReference type="Pfam" id="PF01096">
    <property type="entry name" value="Zn_ribbon_TFIIS"/>
    <property type="match status" value="1"/>
</dbReference>
<evidence type="ECO:0000256" key="2">
    <source>
        <dbReference type="ARBA" id="ARBA00022771"/>
    </source>
</evidence>
<dbReference type="AlphaFoldDB" id="A0A6C0H364"/>
<evidence type="ECO:0000259" key="4">
    <source>
        <dbReference type="PROSITE" id="PS51133"/>
    </source>
</evidence>
<dbReference type="SMART" id="SM00440">
    <property type="entry name" value="ZnF_C2C2"/>
    <property type="match status" value="1"/>
</dbReference>
<dbReference type="PANTHER" id="PTHR11239:SF12">
    <property type="entry name" value="DNA-DIRECTED RNA POLYMERASE III SUBUNIT RPC10"/>
    <property type="match status" value="1"/>
</dbReference>
<reference evidence="5" key="1">
    <citation type="journal article" date="2020" name="Nature">
        <title>Giant virus diversity and host interactions through global metagenomics.</title>
        <authorList>
            <person name="Schulz F."/>
            <person name="Roux S."/>
            <person name="Paez-Espino D."/>
            <person name="Jungbluth S."/>
            <person name="Walsh D.A."/>
            <person name="Denef V.J."/>
            <person name="McMahon K.D."/>
            <person name="Konstantinidis K.T."/>
            <person name="Eloe-Fadrosh E.A."/>
            <person name="Kyrpides N.C."/>
            <person name="Woyke T."/>
        </authorList>
    </citation>
    <scope>NUCLEOTIDE SEQUENCE</scope>
    <source>
        <strain evidence="5">GVMAG-M-3300023179-62</strain>
    </source>
</reference>
<evidence type="ECO:0000313" key="5">
    <source>
        <dbReference type="EMBL" id="QHT74847.1"/>
    </source>
</evidence>
<proteinExistence type="predicted"/>
<dbReference type="InterPro" id="IPR001222">
    <property type="entry name" value="Znf_TFIIS"/>
</dbReference>
<dbReference type="Gene3D" id="2.20.25.10">
    <property type="match status" value="1"/>
</dbReference>
<dbReference type="PANTHER" id="PTHR11239">
    <property type="entry name" value="DNA-DIRECTED RNA POLYMERASE"/>
    <property type="match status" value="1"/>
</dbReference>
<dbReference type="PROSITE" id="PS51133">
    <property type="entry name" value="ZF_TFIIS_2"/>
    <property type="match status" value="1"/>
</dbReference>
<name>A0A6C0H364_9ZZZZ</name>
<dbReference type="SUPFAM" id="SSF57783">
    <property type="entry name" value="Zinc beta-ribbon"/>
    <property type="match status" value="1"/>
</dbReference>
<keyword evidence="2" id="KW-0863">Zinc-finger</keyword>
<dbReference type="InterPro" id="IPR012164">
    <property type="entry name" value="Rpa12/Rpb9/Rpc10/TFS"/>
</dbReference>
<accession>A0A6C0H364</accession>